<keyword evidence="3" id="KW-0238">DNA-binding</keyword>
<feature type="region of interest" description="Disordered" evidence="5">
    <location>
        <begin position="34"/>
        <end position="469"/>
    </location>
</feature>
<dbReference type="InterPro" id="IPR011051">
    <property type="entry name" value="RmlC_Cupin_sf"/>
</dbReference>
<evidence type="ECO:0000256" key="4">
    <source>
        <dbReference type="ARBA" id="ARBA00023242"/>
    </source>
</evidence>
<comment type="subcellular location">
    <subcellularLocation>
        <location evidence="1">Nucleus</location>
    </subcellularLocation>
</comment>
<proteinExistence type="inferred from homology"/>
<keyword evidence="4" id="KW-0539">Nucleus</keyword>
<reference evidence="8" key="1">
    <citation type="submission" date="2022-10" db="EMBL/GenBank/DDBJ databases">
        <title>Culturing micro-colonial fungi from biological soil crusts in the Mojave desert and describing Neophaeococcomyces mojavensis, and introducing the new genera and species Taxawa tesnikishii.</title>
        <authorList>
            <person name="Kurbessoian T."/>
            <person name="Stajich J.E."/>
        </authorList>
    </citation>
    <scope>NUCLEOTIDE SEQUENCE</scope>
    <source>
        <strain evidence="8">TK_1</strain>
    </source>
</reference>
<feature type="domain" description="Mif2/CENP-C cupin" evidence="6">
    <location>
        <begin position="587"/>
        <end position="671"/>
    </location>
</feature>
<evidence type="ECO:0000256" key="2">
    <source>
        <dbReference type="ARBA" id="ARBA00010291"/>
    </source>
</evidence>
<dbReference type="InterPro" id="IPR028929">
    <property type="entry name" value="Mif2_N"/>
</dbReference>
<dbReference type="Proteomes" id="UP001172684">
    <property type="component" value="Unassembled WGS sequence"/>
</dbReference>
<evidence type="ECO:0000313" key="8">
    <source>
        <dbReference type="EMBL" id="KAJ9666150.1"/>
    </source>
</evidence>
<accession>A0ABQ9NUQ3</accession>
<feature type="compositionally biased region" description="Acidic residues" evidence="5">
    <location>
        <begin position="201"/>
        <end position="212"/>
    </location>
</feature>
<evidence type="ECO:0000256" key="3">
    <source>
        <dbReference type="ARBA" id="ARBA00023125"/>
    </source>
</evidence>
<dbReference type="InterPro" id="IPR025974">
    <property type="entry name" value="Mif2/CENP-C_cupin"/>
</dbReference>
<feature type="compositionally biased region" description="Acidic residues" evidence="5">
    <location>
        <begin position="243"/>
        <end position="253"/>
    </location>
</feature>
<dbReference type="Pfam" id="PF11699">
    <property type="entry name" value="CENP-C_C"/>
    <property type="match status" value="1"/>
</dbReference>
<evidence type="ECO:0000259" key="7">
    <source>
        <dbReference type="Pfam" id="PF15624"/>
    </source>
</evidence>
<feature type="compositionally biased region" description="Polar residues" evidence="5">
    <location>
        <begin position="429"/>
        <end position="455"/>
    </location>
</feature>
<dbReference type="InterPro" id="IPR028386">
    <property type="entry name" value="CENP-C/Mif2/cnp3"/>
</dbReference>
<dbReference type="EMBL" id="JAPDRL010000022">
    <property type="protein sequence ID" value="KAJ9666150.1"/>
    <property type="molecule type" value="Genomic_DNA"/>
</dbReference>
<evidence type="ECO:0000256" key="5">
    <source>
        <dbReference type="SAM" id="MobiDB-lite"/>
    </source>
</evidence>
<dbReference type="Gene3D" id="2.60.120.10">
    <property type="entry name" value="Jelly Rolls"/>
    <property type="match status" value="1"/>
</dbReference>
<dbReference type="InterPro" id="IPR014710">
    <property type="entry name" value="RmlC-like_jellyroll"/>
</dbReference>
<feature type="domain" description="Mif2 N-terminal" evidence="7">
    <location>
        <begin position="16"/>
        <end position="151"/>
    </location>
</feature>
<feature type="compositionally biased region" description="Polar residues" evidence="5">
    <location>
        <begin position="109"/>
        <end position="140"/>
    </location>
</feature>
<feature type="compositionally biased region" description="Low complexity" evidence="5">
    <location>
        <begin position="351"/>
        <end position="360"/>
    </location>
</feature>
<evidence type="ECO:0000313" key="9">
    <source>
        <dbReference type="Proteomes" id="UP001172684"/>
    </source>
</evidence>
<name>A0ABQ9NUQ3_9PEZI</name>
<comment type="similarity">
    <text evidence="2">Belongs to the CENP-C/MIF2 family.</text>
</comment>
<dbReference type="CDD" id="cd06993">
    <property type="entry name" value="cupin_CENP-C_C"/>
    <property type="match status" value="1"/>
</dbReference>
<comment type="caution">
    <text evidence="8">The sequence shown here is derived from an EMBL/GenBank/DDBJ whole genome shotgun (WGS) entry which is preliminary data.</text>
</comment>
<evidence type="ECO:0000259" key="6">
    <source>
        <dbReference type="Pfam" id="PF11699"/>
    </source>
</evidence>
<dbReference type="PANTHER" id="PTHR16684">
    <property type="entry name" value="CENTROMERE PROTEIN C"/>
    <property type="match status" value="1"/>
</dbReference>
<organism evidence="8 9">
    <name type="scientific">Coniosporium apollinis</name>
    <dbReference type="NCBI Taxonomy" id="61459"/>
    <lineage>
        <taxon>Eukaryota</taxon>
        <taxon>Fungi</taxon>
        <taxon>Dikarya</taxon>
        <taxon>Ascomycota</taxon>
        <taxon>Pezizomycotina</taxon>
        <taxon>Dothideomycetes</taxon>
        <taxon>Dothideomycetes incertae sedis</taxon>
        <taxon>Coniosporium</taxon>
    </lineage>
</organism>
<keyword evidence="9" id="KW-1185">Reference proteome</keyword>
<evidence type="ECO:0000256" key="1">
    <source>
        <dbReference type="ARBA" id="ARBA00004123"/>
    </source>
</evidence>
<protein>
    <submittedName>
        <fullName evidence="8">Mitotic fidelity of chromosome transmission-protein</fullName>
    </submittedName>
</protein>
<feature type="compositionally biased region" description="Polar residues" evidence="5">
    <location>
        <begin position="65"/>
        <end position="80"/>
    </location>
</feature>
<gene>
    <name evidence="8" type="primary">MIF2</name>
    <name evidence="8" type="ORF">H2201_003829</name>
</gene>
<feature type="compositionally biased region" description="Polar residues" evidence="5">
    <location>
        <begin position="162"/>
        <end position="171"/>
    </location>
</feature>
<dbReference type="SUPFAM" id="SSF51182">
    <property type="entry name" value="RmlC-like cupins"/>
    <property type="match status" value="1"/>
</dbReference>
<dbReference type="PANTHER" id="PTHR16684:SF11">
    <property type="entry name" value="CENTROMERE PROTEIN C"/>
    <property type="match status" value="1"/>
</dbReference>
<dbReference type="Pfam" id="PF15624">
    <property type="entry name" value="Mif2_N"/>
    <property type="match status" value="1"/>
</dbReference>
<sequence>MAPANTPGRKKRENNFHDIGVQGRKTGITLKDTGIRDEHGFEPIDGMFSSPEKPSPRRTARRTDITLTSEEMEVQQSSMPELTEALSARQLLKGSSKTRFPPPMGRSPIKTSLGSSPRRQSSMGPPSQVHRSANTPSRASSHPLVSRKLDFTADDTIESIEHSSPLQTNGIGSRGKAKARADIYDIQPSPERGQKRTFDESIAEEEEEVEGVAEDRLNGTLDEEPMHMDGDDSLEMLQANGGADEDLVEEEPEVAPAVKTPPKRRGGRPRKSDTSIIAAAAGTSNTKAKGGRRPGAGRPSKNRASLQSVSELPEEPSVVQAQPKRRGRPGAAKKAVDESLVDALLESGSGAEEPSVAEVAEPVKKKRGRQPAAEKQKKGSKVGVHRDDEPDEAPAEEPPAKRRKGAAKKPPPSERDPNAKIRSKKAMEKQQSPVKGSVRSSSQQPSHARSLQILRQGTPMEDDGAKTTRFGRHVIKPLAHWRNERAEYTYDGGIQAIVRAEDIEPQKRSRNYRGVKRRPRAGKREMSVVEEEEEEELEAWEQAPGVIEGFVNGWDDTQDVATEEQESQELAFAASTLETREVANANFQYAKILSLPFFGIGMVDVPPGGFKRAKNTRRMQLAFFVHYGKVSVTVGENEFSISKGGVWQVPRGNTYGIANRGDRPARIFFAQGCEEVLEQEKAGEDS</sequence>